<dbReference type="PROSITE" id="PS51192">
    <property type="entry name" value="HELICASE_ATP_BIND_1"/>
    <property type="match status" value="1"/>
</dbReference>
<dbReference type="PROSITE" id="PS51194">
    <property type="entry name" value="HELICASE_CTER"/>
    <property type="match status" value="1"/>
</dbReference>
<proteinExistence type="inferred from homology"/>
<dbReference type="GO" id="GO:0005829">
    <property type="term" value="C:cytosol"/>
    <property type="evidence" value="ECO:0007669"/>
    <property type="project" value="TreeGrafter"/>
</dbReference>
<dbReference type="KEGG" id="cdc:CD196_2045"/>
<dbReference type="InterPro" id="IPR044742">
    <property type="entry name" value="DEAD/DEAH_RhlB"/>
</dbReference>
<dbReference type="Gene3D" id="3.30.70.330">
    <property type="match status" value="1"/>
</dbReference>
<dbReference type="InterPro" id="IPR011545">
    <property type="entry name" value="DEAD/DEAH_box_helicase_dom"/>
</dbReference>
<dbReference type="InterPro" id="IPR000629">
    <property type="entry name" value="RNA-helicase_DEAD-box_CS"/>
</dbReference>
<dbReference type="SMART" id="SM00490">
    <property type="entry name" value="HELICc"/>
    <property type="match status" value="1"/>
</dbReference>
<sequence length="497" mass="57231">MKYTFEKFKLNEKILKSLKSLGYNIPSRVQREVIPKLLKGQNLVVRSKTGSGKTASFAIPLCENINVDCNNIQALIVVPTRELALQVKDEISDIGRLKKVRCSAIFGKQSIKDQIAELKQRVHIVVATPGRILDHINKGSIKLENVKYLVIDEADKMFNKGFVEQMEKILLNLPKEKIVSLFSATIDEEIKYICEKYMLDYSVINIEENESDTNQKTRQIDDKIIKANGREKYILLKELIYSENPKSVIIFCNTKEKVSKLYNKMSKEGFLIRELHADLSQERRIFVIKDFKNQKFNILVSSDVASRGIHIDDISLVINYDVPQDKENYIHRIGRTGRKGNSGKAITIVTEKDEKYIENIETYIGYKVNELKDIEKSRITHGKILFEEYSKGILKKVSKRKKVDKNSYKSKDIKLNIESEVVKLYLNAGKKKKIRVLDIVGAFSNIKGITNDDIGVIEVQDLCSYVDILNYKGDLILKKYKEIPIKKKMVKVKRDIR</sequence>
<dbReference type="PANTHER" id="PTHR47959">
    <property type="entry name" value="ATP-DEPENDENT RNA HELICASE RHLE-RELATED"/>
    <property type="match status" value="1"/>
</dbReference>
<keyword evidence="1 7" id="KW-0547">Nucleotide-binding</keyword>
<evidence type="ECO:0000259" key="9">
    <source>
        <dbReference type="PROSITE" id="PS51194"/>
    </source>
</evidence>
<evidence type="ECO:0000256" key="5">
    <source>
        <dbReference type="ARBA" id="ARBA00038437"/>
    </source>
</evidence>
<reference evidence="11 12" key="1">
    <citation type="journal article" date="2009" name="Genome Biol.">
        <title>Comparative genome and phenotypic analysis of Clostridium difficile 027 strains provides insight into the evolution of a hypervirulent bacterium.</title>
        <authorList>
            <person name="Stabler R.A."/>
            <person name="He M."/>
            <person name="Dawson L."/>
            <person name="Martin M."/>
            <person name="Valiente E."/>
            <person name="Corton C."/>
            <person name="Lawley T.D."/>
            <person name="Sebaihia M."/>
            <person name="Quail M.A."/>
            <person name="Rose G."/>
            <person name="Gerding D.N."/>
            <person name="Gibert M."/>
            <person name="Popoff M.R."/>
            <person name="Parkhill J."/>
            <person name="Dougan G."/>
            <person name="Wren B.W."/>
        </authorList>
    </citation>
    <scope>NUCLEOTIDE SEQUENCE [LARGE SCALE GENOMIC DNA]</scope>
    <source>
        <strain evidence="11 12">CD196</strain>
    </source>
</reference>
<dbReference type="SUPFAM" id="SSF52540">
    <property type="entry name" value="P-loop containing nucleoside triphosphate hydrolases"/>
    <property type="match status" value="1"/>
</dbReference>
<dbReference type="CDD" id="cd12500">
    <property type="entry name" value="RRM_BsYxiN_like"/>
    <property type="match status" value="1"/>
</dbReference>
<organism evidence="11 12">
    <name type="scientific">Clostridioides difficile (strain CD196)</name>
    <name type="common">Peptoclostridium difficile</name>
    <dbReference type="NCBI Taxonomy" id="645462"/>
    <lineage>
        <taxon>Bacteria</taxon>
        <taxon>Bacillati</taxon>
        <taxon>Bacillota</taxon>
        <taxon>Clostridia</taxon>
        <taxon>Peptostreptococcales</taxon>
        <taxon>Peptostreptococcaceae</taxon>
        <taxon>Clostridioides</taxon>
    </lineage>
</organism>
<dbReference type="Gene3D" id="3.40.50.300">
    <property type="entry name" value="P-loop containing nucleotide triphosphate hydrolases"/>
    <property type="match status" value="2"/>
</dbReference>
<evidence type="ECO:0000256" key="7">
    <source>
        <dbReference type="RuleBase" id="RU000492"/>
    </source>
</evidence>
<accession>A0A0H3N3K9</accession>
<dbReference type="PROSITE" id="PS51195">
    <property type="entry name" value="Q_MOTIF"/>
    <property type="match status" value="1"/>
</dbReference>
<keyword evidence="2 7" id="KW-0378">Hydrolase</keyword>
<dbReference type="GO" id="GO:0016787">
    <property type="term" value="F:hydrolase activity"/>
    <property type="evidence" value="ECO:0007669"/>
    <property type="project" value="UniProtKB-KW"/>
</dbReference>
<dbReference type="SMART" id="SM00487">
    <property type="entry name" value="DEXDc"/>
    <property type="match status" value="1"/>
</dbReference>
<comment type="similarity">
    <text evidence="5 7">Belongs to the DEAD box helicase family.</text>
</comment>
<dbReference type="PROSITE" id="PS00039">
    <property type="entry name" value="DEAD_ATP_HELICASE"/>
    <property type="match status" value="1"/>
</dbReference>
<dbReference type="CDD" id="cd00268">
    <property type="entry name" value="DEADc"/>
    <property type="match status" value="1"/>
</dbReference>
<dbReference type="HOGENOM" id="CLU_003041_21_1_9"/>
<dbReference type="Pfam" id="PF00270">
    <property type="entry name" value="DEAD"/>
    <property type="match status" value="1"/>
</dbReference>
<evidence type="ECO:0000256" key="2">
    <source>
        <dbReference type="ARBA" id="ARBA00022801"/>
    </source>
</evidence>
<dbReference type="InterPro" id="IPR050079">
    <property type="entry name" value="DEAD_box_RNA_helicase"/>
</dbReference>
<dbReference type="EMBL" id="FN538970">
    <property type="protein sequence ID" value="CBA63924.1"/>
    <property type="molecule type" value="Genomic_DNA"/>
</dbReference>
<dbReference type="Pfam" id="PF00271">
    <property type="entry name" value="Helicase_C"/>
    <property type="match status" value="1"/>
</dbReference>
<feature type="domain" description="DEAD-box RNA helicase Q" evidence="10">
    <location>
        <begin position="3"/>
        <end position="31"/>
    </location>
</feature>
<dbReference type="CDD" id="cd18787">
    <property type="entry name" value="SF2_C_DEAD"/>
    <property type="match status" value="1"/>
</dbReference>
<evidence type="ECO:0000256" key="1">
    <source>
        <dbReference type="ARBA" id="ARBA00022741"/>
    </source>
</evidence>
<keyword evidence="4 7" id="KW-0067">ATP-binding</keyword>
<dbReference type="InterPro" id="IPR014014">
    <property type="entry name" value="RNA_helicase_DEAD_Q_motif"/>
</dbReference>
<gene>
    <name evidence="11" type="primary">csdA</name>
    <name evidence="11" type="ordered locus">CD196_2045</name>
</gene>
<dbReference type="AlphaFoldDB" id="A0A0H3N3K9"/>
<dbReference type="InterPro" id="IPR014001">
    <property type="entry name" value="Helicase_ATP-bd"/>
</dbReference>
<evidence type="ECO:0000259" key="8">
    <source>
        <dbReference type="PROSITE" id="PS51192"/>
    </source>
</evidence>
<feature type="domain" description="Helicase ATP-binding" evidence="8">
    <location>
        <begin position="34"/>
        <end position="204"/>
    </location>
</feature>
<dbReference type="GO" id="GO:0003676">
    <property type="term" value="F:nucleic acid binding"/>
    <property type="evidence" value="ECO:0007669"/>
    <property type="project" value="InterPro"/>
</dbReference>
<evidence type="ECO:0000313" key="12">
    <source>
        <dbReference type="Proteomes" id="UP000002068"/>
    </source>
</evidence>
<evidence type="ECO:0000256" key="3">
    <source>
        <dbReference type="ARBA" id="ARBA00022806"/>
    </source>
</evidence>
<dbReference type="Pfam" id="PF03880">
    <property type="entry name" value="DbpA"/>
    <property type="match status" value="1"/>
</dbReference>
<dbReference type="InterPro" id="IPR005580">
    <property type="entry name" value="DbpA/CsdA_RNA-bd_dom"/>
</dbReference>
<dbReference type="InterPro" id="IPR027417">
    <property type="entry name" value="P-loop_NTPase"/>
</dbReference>
<evidence type="ECO:0000256" key="4">
    <source>
        <dbReference type="ARBA" id="ARBA00022840"/>
    </source>
</evidence>
<evidence type="ECO:0000256" key="6">
    <source>
        <dbReference type="PROSITE-ProRule" id="PRU00552"/>
    </source>
</evidence>
<name>A0A0H3N3K9_CLODC</name>
<dbReference type="RefSeq" id="WP_009899906.1">
    <property type="nucleotide sequence ID" value="NC_013315.1"/>
</dbReference>
<dbReference type="PANTHER" id="PTHR47959:SF13">
    <property type="entry name" value="ATP-DEPENDENT RNA HELICASE RHLE"/>
    <property type="match status" value="1"/>
</dbReference>
<dbReference type="Proteomes" id="UP000002068">
    <property type="component" value="Chromosome"/>
</dbReference>
<protein>
    <submittedName>
        <fullName evidence="11">ATP-dependent RNA helicase</fullName>
    </submittedName>
</protein>
<keyword evidence="3 7" id="KW-0347">Helicase</keyword>
<feature type="domain" description="Helicase C-terminal" evidence="9">
    <location>
        <begin position="235"/>
        <end position="379"/>
    </location>
</feature>
<dbReference type="InterPro" id="IPR012677">
    <property type="entry name" value="Nucleotide-bd_a/b_plait_sf"/>
</dbReference>
<evidence type="ECO:0000259" key="10">
    <source>
        <dbReference type="PROSITE" id="PS51195"/>
    </source>
</evidence>
<evidence type="ECO:0000313" key="11">
    <source>
        <dbReference type="EMBL" id="CBA63924.1"/>
    </source>
</evidence>
<dbReference type="InterPro" id="IPR001650">
    <property type="entry name" value="Helicase_C-like"/>
</dbReference>
<feature type="short sequence motif" description="Q motif" evidence="6">
    <location>
        <begin position="3"/>
        <end position="31"/>
    </location>
</feature>
<dbReference type="GO" id="GO:0003724">
    <property type="term" value="F:RNA helicase activity"/>
    <property type="evidence" value="ECO:0007669"/>
    <property type="project" value="InterPro"/>
</dbReference>
<dbReference type="GO" id="GO:0005524">
    <property type="term" value="F:ATP binding"/>
    <property type="evidence" value="ECO:0007669"/>
    <property type="project" value="UniProtKB-KW"/>
</dbReference>